<feature type="compositionally biased region" description="Basic and acidic residues" evidence="1">
    <location>
        <begin position="564"/>
        <end position="591"/>
    </location>
</feature>
<accession>A0A9P1H3K9</accession>
<feature type="region of interest" description="Disordered" evidence="1">
    <location>
        <begin position="800"/>
        <end position="823"/>
    </location>
</feature>
<feature type="compositionally biased region" description="Polar residues" evidence="1">
    <location>
        <begin position="445"/>
        <end position="457"/>
    </location>
</feature>
<proteinExistence type="predicted"/>
<dbReference type="OrthoDB" id="4347at2759"/>
<keyword evidence="3" id="KW-1185">Reference proteome</keyword>
<feature type="region of interest" description="Disordered" evidence="1">
    <location>
        <begin position="410"/>
        <end position="591"/>
    </location>
</feature>
<organism evidence="2 3">
    <name type="scientific">Parascedosporium putredinis</name>
    <dbReference type="NCBI Taxonomy" id="1442378"/>
    <lineage>
        <taxon>Eukaryota</taxon>
        <taxon>Fungi</taxon>
        <taxon>Dikarya</taxon>
        <taxon>Ascomycota</taxon>
        <taxon>Pezizomycotina</taxon>
        <taxon>Sordariomycetes</taxon>
        <taxon>Hypocreomycetidae</taxon>
        <taxon>Microascales</taxon>
        <taxon>Microascaceae</taxon>
        <taxon>Parascedosporium</taxon>
    </lineage>
</organism>
<feature type="region of interest" description="Disordered" evidence="1">
    <location>
        <begin position="1"/>
        <end position="70"/>
    </location>
</feature>
<name>A0A9P1H3K9_9PEZI</name>
<dbReference type="Proteomes" id="UP000838763">
    <property type="component" value="Unassembled WGS sequence"/>
</dbReference>
<protein>
    <submittedName>
        <fullName evidence="2">Uncharacterized protein</fullName>
    </submittedName>
</protein>
<sequence>MYAQSHVAYPQTVAPQQKLSPAPLARCQKRKRTTKKVPSADADAGDSQVDSPAKLPEQPIDHPSEPFHPTVTRADHAALDEFQSLLATGRTRFPNVPAAPYLISRQSIKLPTPKSYDKLAPLVALPSQSRKPVLPGAGRSLPCEIQGQFSDRFRPSDSGAGLEDRKRDAKDLLTQFEKAMSDLGPCRPKYTEYPHAFKEQLKTDEASKAKAERLARKLAEEERNKPIRPEVRPADPIEGAAWDIIGAVHIDASATRTTSLLAGAVQQAGEYIISRRADMMRARQALDLATKENRTEDVPKLKANADLKQQVLCRTLDAADQFGDEVVLENLGGHTKLVLNLMNLLIACIKAGDFSGPMLKSALRLLSNFRITQKIALQTNLETIRRRLSDKGDADVKELLASIMSRIKKDKESKLAPSKSVTDSPPGKRARVDETEPRITKKQATDSGPSAPSQGLSKPTPATALGQPKAATAKPRPPIGILPGKSRPALKPIAKPEPSKGEAAKSDTSKNASEEKAALKPEVKKATVKTEPKSDVPRPSKSSSASSALGGIASLLDSINAPKAEAKPPAKEPKEERERKETPEEREARLRKEARRRLRVTWKADDQLEQVRFFHQEDEEETGFDSRMIRDAADDKGEGMVLKRRGQGLEEEEDDEEDELPYRPWLDPAPIDFSNIPIDQRQKAYTSRGGNLAIATAEQKVMADREQNVLIAIYQEFSDIPPTPKSPVAGRAEPAIDVKIGHLPRDDSKFDEIHRRWKEVQQLGRDSALQYAMKRLASKKTPAHQVNNILDSLRTSAAAGQMAGGASGTIPSESQTDATAGRPAPEQVVALLTSDKVKQWQGRELSRTTHRRHDYPDPRAQYAADAVEEAAAKLTGPYPATEPPEWLRDNTEAVREWWLGFDKDAAAHSKREAEERARAESDRFLAMQSQAGADAWAAYYAQQQAYAPYMAILQQMQAGNVPLGATASTTAQVGQAGGNDQLQAVLAALGQSQSQPATATPAGGLRSATNALK</sequence>
<comment type="caution">
    <text evidence="2">The sequence shown here is derived from an EMBL/GenBank/DDBJ whole genome shotgun (WGS) entry which is preliminary data.</text>
</comment>
<feature type="compositionally biased region" description="Polar residues" evidence="1">
    <location>
        <begin position="809"/>
        <end position="818"/>
    </location>
</feature>
<feature type="compositionally biased region" description="Basic and acidic residues" evidence="1">
    <location>
        <begin position="627"/>
        <end position="638"/>
    </location>
</feature>
<feature type="region of interest" description="Disordered" evidence="1">
    <location>
        <begin position="991"/>
        <end position="1013"/>
    </location>
</feature>
<feature type="compositionally biased region" description="Basic and acidic residues" evidence="1">
    <location>
        <begin position="430"/>
        <end position="439"/>
    </location>
</feature>
<evidence type="ECO:0000313" key="2">
    <source>
        <dbReference type="EMBL" id="CAI4215314.1"/>
    </source>
</evidence>
<gene>
    <name evidence="2" type="ORF">PPNO1_LOCUS5027</name>
</gene>
<feature type="region of interest" description="Disordered" evidence="1">
    <location>
        <begin position="613"/>
        <end position="662"/>
    </location>
</feature>
<dbReference type="EMBL" id="CALLCH030000012">
    <property type="protein sequence ID" value="CAI4215314.1"/>
    <property type="molecule type" value="Genomic_DNA"/>
</dbReference>
<reference evidence="2" key="1">
    <citation type="submission" date="2022-11" db="EMBL/GenBank/DDBJ databases">
        <authorList>
            <person name="Scott C."/>
            <person name="Bruce N."/>
        </authorList>
    </citation>
    <scope>NUCLEOTIDE SEQUENCE</scope>
</reference>
<dbReference type="AlphaFoldDB" id="A0A9P1H3K9"/>
<evidence type="ECO:0000256" key="1">
    <source>
        <dbReference type="SAM" id="MobiDB-lite"/>
    </source>
</evidence>
<feature type="compositionally biased region" description="Low complexity" evidence="1">
    <location>
        <begin position="540"/>
        <end position="563"/>
    </location>
</feature>
<evidence type="ECO:0000313" key="3">
    <source>
        <dbReference type="Proteomes" id="UP000838763"/>
    </source>
</evidence>
<feature type="compositionally biased region" description="Acidic residues" evidence="1">
    <location>
        <begin position="649"/>
        <end position="659"/>
    </location>
</feature>
<feature type="compositionally biased region" description="Basic and acidic residues" evidence="1">
    <location>
        <begin position="497"/>
        <end position="538"/>
    </location>
</feature>